<dbReference type="AlphaFoldDB" id="A0A412QHA1"/>
<gene>
    <name evidence="1" type="ORF">DWX04_15235</name>
</gene>
<dbReference type="RefSeq" id="WP_117853444.1">
    <property type="nucleotide sequence ID" value="NZ_JAKKWV010000026.1"/>
</dbReference>
<dbReference type="EMBL" id="QRXI01000021">
    <property type="protein sequence ID" value="RGT90357.1"/>
    <property type="molecule type" value="Genomic_DNA"/>
</dbReference>
<protein>
    <submittedName>
        <fullName evidence="1">Uncharacterized protein</fullName>
    </submittedName>
</protein>
<comment type="caution">
    <text evidence="1">The sequence shown here is derived from an EMBL/GenBank/DDBJ whole genome shotgun (WGS) entry which is preliminary data.</text>
</comment>
<evidence type="ECO:0000313" key="2">
    <source>
        <dbReference type="Proteomes" id="UP000283833"/>
    </source>
</evidence>
<reference evidence="1 2" key="1">
    <citation type="submission" date="2018-08" db="EMBL/GenBank/DDBJ databases">
        <title>A genome reference for cultivated species of the human gut microbiota.</title>
        <authorList>
            <person name="Zou Y."/>
            <person name="Xue W."/>
            <person name="Luo G."/>
        </authorList>
    </citation>
    <scope>NUCLEOTIDE SEQUENCE [LARGE SCALE GENOMIC DNA]</scope>
    <source>
        <strain evidence="1 2">AF18-14</strain>
    </source>
</reference>
<dbReference type="Proteomes" id="UP000283833">
    <property type="component" value="Unassembled WGS sequence"/>
</dbReference>
<proteinExistence type="predicted"/>
<evidence type="ECO:0000313" key="1">
    <source>
        <dbReference type="EMBL" id="RGT90357.1"/>
    </source>
</evidence>
<name>A0A412QHA1_PHOVU</name>
<sequence>MMEKKYIYNVLMGRGYNAYSAQLVTEDLSKLSDPLNDYLLSWLNDESYNGDFETNGYSISQLQTERRMSYPAALLTMDWLMKEPEKAIESLNRKIK</sequence>
<organism evidence="1 2">
    <name type="scientific">Phocaeicola vulgatus</name>
    <name type="common">Bacteroides vulgatus</name>
    <dbReference type="NCBI Taxonomy" id="821"/>
    <lineage>
        <taxon>Bacteria</taxon>
        <taxon>Pseudomonadati</taxon>
        <taxon>Bacteroidota</taxon>
        <taxon>Bacteroidia</taxon>
        <taxon>Bacteroidales</taxon>
        <taxon>Bacteroidaceae</taxon>
        <taxon>Phocaeicola</taxon>
    </lineage>
</organism>
<accession>A0A412QHA1</accession>